<feature type="region of interest" description="Disordered" evidence="13">
    <location>
        <begin position="123"/>
        <end position="156"/>
    </location>
</feature>
<evidence type="ECO:0000256" key="11">
    <source>
        <dbReference type="ARBA" id="ARBA00031871"/>
    </source>
</evidence>
<evidence type="ECO:0000256" key="8">
    <source>
        <dbReference type="ARBA" id="ARBA00022827"/>
    </source>
</evidence>
<sequence length="402" mass="43522">MKPVDHRAVAKQVYGFADSQAPLAPLVKEALGVIDEALDDFGEDRVAISFNGGKDCTVLLHLITAALGRRLSEGQSSKAIPSLYIPVASPFPELEVFIYECAKAYHLDLYRCEPPADGSLQIESVTEPSSPEAPFSTLPEHKQKMMTPSTSARAKGGDGMKAALGLYKERFPNVEAIVIGTRRTDPHGAKLGFRNPTDPGWPRFQRINAIIDWSYADVWTFLRALQVPYCILYDQGYTSLGSTYNTFRNPALRVSPCCSKAPATNGSADDSSDSVTPQNGSARTPTVASALKNGCASTPCDILGASLTNGCHSIPDGLVRLELNNAEMCTADGECTLSKTNGTNGFSHSADFLEPPCNHEERFRPAYELADGSLERFGRASSSKTTAKLMEERAMQRKQQSS</sequence>
<protein>
    <recommendedName>
        <fullName evidence="2">FAD synthase</fullName>
        <ecNumber evidence="2">2.7.7.2</ecNumber>
    </recommendedName>
    <alternativeName>
        <fullName evidence="10">FAD pyrophosphorylase</fullName>
    </alternativeName>
    <alternativeName>
        <fullName evidence="11">FMN adenylyltransferase</fullName>
    </alternativeName>
</protein>
<dbReference type="HOGENOM" id="CLU_056971_1_0_1"/>
<gene>
    <name evidence="15" type="ORF">PHACADRAFT_254010</name>
</gene>
<dbReference type="EC" id="2.7.7.2" evidence="2"/>
<dbReference type="GO" id="GO:0006747">
    <property type="term" value="P:FAD biosynthetic process"/>
    <property type="evidence" value="ECO:0007669"/>
    <property type="project" value="TreeGrafter"/>
</dbReference>
<name>K5WCI9_PHACS</name>
<accession>K5WCI9</accession>
<dbReference type="CDD" id="cd23948">
    <property type="entry name" value="FAD_synthase"/>
    <property type="match status" value="1"/>
</dbReference>
<dbReference type="InParanoid" id="K5WCI9"/>
<organism evidence="15 16">
    <name type="scientific">Phanerochaete carnosa (strain HHB-10118-sp)</name>
    <name type="common">White-rot fungus</name>
    <name type="synonym">Peniophora carnosa</name>
    <dbReference type="NCBI Taxonomy" id="650164"/>
    <lineage>
        <taxon>Eukaryota</taxon>
        <taxon>Fungi</taxon>
        <taxon>Dikarya</taxon>
        <taxon>Basidiomycota</taxon>
        <taxon>Agaricomycotina</taxon>
        <taxon>Agaricomycetes</taxon>
        <taxon>Polyporales</taxon>
        <taxon>Phanerochaetaceae</taxon>
        <taxon>Phanerochaete</taxon>
    </lineage>
</organism>
<dbReference type="GeneID" id="18915942"/>
<dbReference type="AlphaFoldDB" id="K5WCI9"/>
<keyword evidence="9" id="KW-0067">ATP-binding</keyword>
<evidence type="ECO:0000256" key="6">
    <source>
        <dbReference type="ARBA" id="ARBA00022695"/>
    </source>
</evidence>
<evidence type="ECO:0000256" key="3">
    <source>
        <dbReference type="ARBA" id="ARBA00022630"/>
    </source>
</evidence>
<dbReference type="OrthoDB" id="270728at2759"/>
<evidence type="ECO:0000256" key="9">
    <source>
        <dbReference type="ARBA" id="ARBA00022840"/>
    </source>
</evidence>
<evidence type="ECO:0000256" key="4">
    <source>
        <dbReference type="ARBA" id="ARBA00022643"/>
    </source>
</evidence>
<evidence type="ECO:0000256" key="1">
    <source>
        <dbReference type="ARBA" id="ARBA00004726"/>
    </source>
</evidence>
<evidence type="ECO:0000313" key="15">
    <source>
        <dbReference type="EMBL" id="EKM56724.1"/>
    </source>
</evidence>
<feature type="region of interest" description="Disordered" evidence="13">
    <location>
        <begin position="378"/>
        <end position="402"/>
    </location>
</feature>
<dbReference type="Pfam" id="PF01507">
    <property type="entry name" value="PAPS_reduct"/>
    <property type="match status" value="1"/>
</dbReference>
<dbReference type="KEGG" id="pco:PHACADRAFT_254010"/>
<evidence type="ECO:0000313" key="16">
    <source>
        <dbReference type="Proteomes" id="UP000008370"/>
    </source>
</evidence>
<dbReference type="InterPro" id="IPR002500">
    <property type="entry name" value="PAPS_reduct_dom"/>
</dbReference>
<reference evidence="15 16" key="1">
    <citation type="journal article" date="2012" name="BMC Genomics">
        <title>Comparative genomics of the white-rot fungi, Phanerochaete carnosa and P. chrysosporium, to elucidate the genetic basis of the distinct wood types they colonize.</title>
        <authorList>
            <person name="Suzuki H."/>
            <person name="MacDonald J."/>
            <person name="Syed K."/>
            <person name="Salamov A."/>
            <person name="Hori C."/>
            <person name="Aerts A."/>
            <person name="Henrissat B."/>
            <person name="Wiebenga A."/>
            <person name="vanKuyk P.A."/>
            <person name="Barry K."/>
            <person name="Lindquist E."/>
            <person name="LaButti K."/>
            <person name="Lapidus A."/>
            <person name="Lucas S."/>
            <person name="Coutinho P."/>
            <person name="Gong Y."/>
            <person name="Samejima M."/>
            <person name="Mahadevan R."/>
            <person name="Abou-Zaid M."/>
            <person name="de Vries R.P."/>
            <person name="Igarashi K."/>
            <person name="Yadav J.S."/>
            <person name="Grigoriev I.V."/>
            <person name="Master E.R."/>
        </authorList>
    </citation>
    <scope>NUCLEOTIDE SEQUENCE [LARGE SCALE GENOMIC DNA]</scope>
    <source>
        <strain evidence="15 16">HHB-10118-sp</strain>
    </source>
</reference>
<dbReference type="InterPro" id="IPR014729">
    <property type="entry name" value="Rossmann-like_a/b/a_fold"/>
</dbReference>
<keyword evidence="6" id="KW-0548">Nucleotidyltransferase</keyword>
<dbReference type="PANTHER" id="PTHR23293:SF9">
    <property type="entry name" value="FAD SYNTHASE"/>
    <property type="match status" value="1"/>
</dbReference>
<evidence type="ECO:0000256" key="7">
    <source>
        <dbReference type="ARBA" id="ARBA00022741"/>
    </source>
</evidence>
<dbReference type="STRING" id="650164.K5WCI9"/>
<evidence type="ECO:0000256" key="5">
    <source>
        <dbReference type="ARBA" id="ARBA00022679"/>
    </source>
</evidence>
<comment type="catalytic activity">
    <reaction evidence="12">
        <text>FMN + ATP + H(+) = FAD + diphosphate</text>
        <dbReference type="Rhea" id="RHEA:17237"/>
        <dbReference type="ChEBI" id="CHEBI:15378"/>
        <dbReference type="ChEBI" id="CHEBI:30616"/>
        <dbReference type="ChEBI" id="CHEBI:33019"/>
        <dbReference type="ChEBI" id="CHEBI:57692"/>
        <dbReference type="ChEBI" id="CHEBI:58210"/>
        <dbReference type="EC" id="2.7.7.2"/>
    </reaction>
</comment>
<feature type="domain" description="Phosphoadenosine phosphosulphate reductase" evidence="14">
    <location>
        <begin position="46"/>
        <end position="246"/>
    </location>
</feature>
<dbReference type="EMBL" id="JH930471">
    <property type="protein sequence ID" value="EKM56724.1"/>
    <property type="molecule type" value="Genomic_DNA"/>
</dbReference>
<keyword evidence="5" id="KW-0808">Transferase</keyword>
<keyword evidence="3" id="KW-0285">Flavoprotein</keyword>
<dbReference type="GO" id="GO:0005524">
    <property type="term" value="F:ATP binding"/>
    <property type="evidence" value="ECO:0007669"/>
    <property type="project" value="UniProtKB-KW"/>
</dbReference>
<evidence type="ECO:0000256" key="12">
    <source>
        <dbReference type="ARBA" id="ARBA00049494"/>
    </source>
</evidence>
<dbReference type="SUPFAM" id="SSF52402">
    <property type="entry name" value="Adenine nucleotide alpha hydrolases-like"/>
    <property type="match status" value="1"/>
</dbReference>
<dbReference type="RefSeq" id="XP_007394560.1">
    <property type="nucleotide sequence ID" value="XM_007394498.1"/>
</dbReference>
<keyword evidence="16" id="KW-1185">Reference proteome</keyword>
<dbReference type="Gene3D" id="3.40.50.620">
    <property type="entry name" value="HUPs"/>
    <property type="match status" value="1"/>
</dbReference>
<proteinExistence type="predicted"/>
<dbReference type="PANTHER" id="PTHR23293">
    <property type="entry name" value="FAD SYNTHETASE-RELATED FMN ADENYLYLTRANSFERASE"/>
    <property type="match status" value="1"/>
</dbReference>
<evidence type="ECO:0000256" key="2">
    <source>
        <dbReference type="ARBA" id="ARBA00012393"/>
    </source>
</evidence>
<keyword evidence="7" id="KW-0547">Nucleotide-binding</keyword>
<evidence type="ECO:0000256" key="10">
    <source>
        <dbReference type="ARBA" id="ARBA00031145"/>
    </source>
</evidence>
<dbReference type="Proteomes" id="UP000008370">
    <property type="component" value="Unassembled WGS sequence"/>
</dbReference>
<dbReference type="FunCoup" id="K5WCI9">
    <property type="interactions" value="120"/>
</dbReference>
<evidence type="ECO:0000259" key="14">
    <source>
        <dbReference type="Pfam" id="PF01507"/>
    </source>
</evidence>
<keyword evidence="4" id="KW-0288">FMN</keyword>
<evidence type="ECO:0000256" key="13">
    <source>
        <dbReference type="SAM" id="MobiDB-lite"/>
    </source>
</evidence>
<feature type="region of interest" description="Disordered" evidence="13">
    <location>
        <begin position="263"/>
        <end position="285"/>
    </location>
</feature>
<comment type="pathway">
    <text evidence="1">Cofactor biosynthesis; FAD biosynthesis; FAD from FMN: step 1/1.</text>
</comment>
<dbReference type="GO" id="GO:0003919">
    <property type="term" value="F:FMN adenylyltransferase activity"/>
    <property type="evidence" value="ECO:0007669"/>
    <property type="project" value="UniProtKB-EC"/>
</dbReference>
<keyword evidence="8" id="KW-0274">FAD</keyword>